<evidence type="ECO:0008006" key="5">
    <source>
        <dbReference type="Google" id="ProtNLM"/>
    </source>
</evidence>
<reference evidence="3 4" key="1">
    <citation type="submission" date="2019-02" db="EMBL/GenBank/DDBJ databases">
        <title>Deep-cultivation of Planctomycetes and their phenomic and genomic characterization uncovers novel biology.</title>
        <authorList>
            <person name="Wiegand S."/>
            <person name="Jogler M."/>
            <person name="Boedeker C."/>
            <person name="Pinto D."/>
            <person name="Vollmers J."/>
            <person name="Rivas-Marin E."/>
            <person name="Kohn T."/>
            <person name="Peeters S.H."/>
            <person name="Heuer A."/>
            <person name="Rast P."/>
            <person name="Oberbeckmann S."/>
            <person name="Bunk B."/>
            <person name="Jeske O."/>
            <person name="Meyerdierks A."/>
            <person name="Storesund J.E."/>
            <person name="Kallscheuer N."/>
            <person name="Luecker S."/>
            <person name="Lage O.M."/>
            <person name="Pohl T."/>
            <person name="Merkel B.J."/>
            <person name="Hornburger P."/>
            <person name="Mueller R.-W."/>
            <person name="Bruemmer F."/>
            <person name="Labrenz M."/>
            <person name="Spormann A.M."/>
            <person name="Op Den Camp H."/>
            <person name="Overmann J."/>
            <person name="Amann R."/>
            <person name="Jetten M.S.M."/>
            <person name="Mascher T."/>
            <person name="Medema M.H."/>
            <person name="Devos D.P."/>
            <person name="Kaster A.-K."/>
            <person name="Ovreas L."/>
            <person name="Rohde M."/>
            <person name="Galperin M.Y."/>
            <person name="Jogler C."/>
        </authorList>
    </citation>
    <scope>NUCLEOTIDE SEQUENCE [LARGE SCALE GENOMIC DNA]</scope>
    <source>
        <strain evidence="3 4">KOR34</strain>
    </source>
</reference>
<proteinExistence type="predicted"/>
<evidence type="ECO:0000256" key="2">
    <source>
        <dbReference type="SAM" id="Phobius"/>
    </source>
</evidence>
<sequence>MSHPHATPAPPKKRPMDPFRRAVLRGFGILLPPLLTIVIFLWVGATVNKYILTPLEDATRWVLLEYGSDIRTAGSFPESAFPRDSEDPTKFDRSTASGVDKNYRRTADGKYVPDNVYAHVEELRDGRAMPPSAREVYALYHDSKTLRPEYVITFFGALFILVVYLLGKFLAAGIGRFFWIQFETLIHRLPVVRNVYSSVKQVTDFLFTDPDLEFTRVVAVEYPRKGIWTVAFVTGDSMLDIESAANEPVMSVLIPTSPMPFTGFTITVKKSETVDLNLSIDQAFQFVISCGVVVSPQQVTAAAKRLNGAAGPGAAQPTLPSTPRQGGNS</sequence>
<feature type="transmembrane region" description="Helical" evidence="2">
    <location>
        <begin position="150"/>
        <end position="171"/>
    </location>
</feature>
<keyword evidence="2" id="KW-1133">Transmembrane helix</keyword>
<name>A0A5C5VH43_9BACT</name>
<dbReference type="InterPro" id="IPR007462">
    <property type="entry name" value="COV1-like"/>
</dbReference>
<dbReference type="OrthoDB" id="9780267at2"/>
<keyword evidence="2" id="KW-0472">Membrane</keyword>
<dbReference type="RefSeq" id="WP_146565235.1">
    <property type="nucleotide sequence ID" value="NZ_SIHJ01000001.1"/>
</dbReference>
<dbReference type="EMBL" id="SIHJ01000001">
    <property type="protein sequence ID" value="TWT37934.1"/>
    <property type="molecule type" value="Genomic_DNA"/>
</dbReference>
<dbReference type="PANTHER" id="PTHR31876">
    <property type="entry name" value="COV-LIKE PROTEIN 1"/>
    <property type="match status" value="1"/>
</dbReference>
<feature type="compositionally biased region" description="Basic and acidic residues" evidence="1">
    <location>
        <begin position="81"/>
        <end position="93"/>
    </location>
</feature>
<feature type="compositionally biased region" description="Polar residues" evidence="1">
    <location>
        <begin position="318"/>
        <end position="329"/>
    </location>
</feature>
<evidence type="ECO:0000313" key="4">
    <source>
        <dbReference type="Proteomes" id="UP000316714"/>
    </source>
</evidence>
<dbReference type="PANTHER" id="PTHR31876:SF26">
    <property type="entry name" value="PROTEIN LIKE COV 2"/>
    <property type="match status" value="1"/>
</dbReference>
<keyword evidence="4" id="KW-1185">Reference proteome</keyword>
<feature type="region of interest" description="Disordered" evidence="1">
    <location>
        <begin position="77"/>
        <end position="96"/>
    </location>
</feature>
<keyword evidence="2" id="KW-0812">Transmembrane</keyword>
<accession>A0A5C5VH43</accession>
<dbReference type="Proteomes" id="UP000316714">
    <property type="component" value="Unassembled WGS sequence"/>
</dbReference>
<protein>
    <recommendedName>
        <fullName evidence="5">DUF502 domain-containing protein</fullName>
    </recommendedName>
</protein>
<comment type="caution">
    <text evidence="3">The sequence shown here is derived from an EMBL/GenBank/DDBJ whole genome shotgun (WGS) entry which is preliminary data.</text>
</comment>
<organism evidence="3 4">
    <name type="scientific">Posidoniimonas corsicana</name>
    <dbReference type="NCBI Taxonomy" id="1938618"/>
    <lineage>
        <taxon>Bacteria</taxon>
        <taxon>Pseudomonadati</taxon>
        <taxon>Planctomycetota</taxon>
        <taxon>Planctomycetia</taxon>
        <taxon>Pirellulales</taxon>
        <taxon>Lacipirellulaceae</taxon>
        <taxon>Posidoniimonas</taxon>
    </lineage>
</organism>
<evidence type="ECO:0000313" key="3">
    <source>
        <dbReference type="EMBL" id="TWT37934.1"/>
    </source>
</evidence>
<dbReference type="AlphaFoldDB" id="A0A5C5VH43"/>
<evidence type="ECO:0000256" key="1">
    <source>
        <dbReference type="SAM" id="MobiDB-lite"/>
    </source>
</evidence>
<feature type="region of interest" description="Disordered" evidence="1">
    <location>
        <begin position="309"/>
        <end position="329"/>
    </location>
</feature>
<gene>
    <name evidence="3" type="ORF">KOR34_29000</name>
</gene>
<feature type="transmembrane region" description="Helical" evidence="2">
    <location>
        <begin position="22"/>
        <end position="45"/>
    </location>
</feature>
<dbReference type="Pfam" id="PF04367">
    <property type="entry name" value="DUF502"/>
    <property type="match status" value="1"/>
</dbReference>